<dbReference type="RefSeq" id="WP_237443879.1">
    <property type="nucleotide sequence ID" value="NZ_CAKLPX010000001.1"/>
</dbReference>
<comment type="caution">
    <text evidence="2">The sequence shown here is derived from an EMBL/GenBank/DDBJ whole genome shotgun (WGS) entry which is preliminary data.</text>
</comment>
<evidence type="ECO:0000259" key="1">
    <source>
        <dbReference type="Pfam" id="PF12973"/>
    </source>
</evidence>
<feature type="domain" description="ChrR-like cupin" evidence="1">
    <location>
        <begin position="118"/>
        <end position="208"/>
    </location>
</feature>
<dbReference type="NCBIfam" id="TIGR02451">
    <property type="entry name" value="anti_sig_ChrR"/>
    <property type="match status" value="1"/>
</dbReference>
<dbReference type="SUPFAM" id="SSF51182">
    <property type="entry name" value="RmlC-like cupins"/>
    <property type="match status" value="1"/>
</dbReference>
<accession>A0ABN8EK62</accession>
<dbReference type="Proteomes" id="UP000838100">
    <property type="component" value="Unassembled WGS sequence"/>
</dbReference>
<organism evidence="2 3">
    <name type="scientific">Sinobacterium norvegicum</name>
    <dbReference type="NCBI Taxonomy" id="1641715"/>
    <lineage>
        <taxon>Bacteria</taxon>
        <taxon>Pseudomonadati</taxon>
        <taxon>Pseudomonadota</taxon>
        <taxon>Gammaproteobacteria</taxon>
        <taxon>Cellvibrionales</taxon>
        <taxon>Spongiibacteraceae</taxon>
        <taxon>Sinobacterium</taxon>
    </lineage>
</organism>
<reference evidence="2" key="1">
    <citation type="submission" date="2021-12" db="EMBL/GenBank/DDBJ databases">
        <authorList>
            <person name="Rodrigo-Torres L."/>
            <person name="Arahal R. D."/>
            <person name="Lucena T."/>
        </authorList>
    </citation>
    <scope>NUCLEOTIDE SEQUENCE</scope>
    <source>
        <strain evidence="2">CECT 8267</strain>
    </source>
</reference>
<dbReference type="InterPro" id="IPR025979">
    <property type="entry name" value="ChrR-like_cupin_dom"/>
</dbReference>
<dbReference type="InterPro" id="IPR012807">
    <property type="entry name" value="Anti-sigma_ChrR"/>
</dbReference>
<keyword evidence="3" id="KW-1185">Reference proteome</keyword>
<dbReference type="Gene3D" id="2.60.120.10">
    <property type="entry name" value="Jelly Rolls"/>
    <property type="match status" value="1"/>
</dbReference>
<dbReference type="InterPro" id="IPR014710">
    <property type="entry name" value="RmlC-like_jellyroll"/>
</dbReference>
<dbReference type="CDD" id="cd20301">
    <property type="entry name" value="cupin_ChrR"/>
    <property type="match status" value="1"/>
</dbReference>
<evidence type="ECO:0000313" key="3">
    <source>
        <dbReference type="Proteomes" id="UP000838100"/>
    </source>
</evidence>
<dbReference type="EMBL" id="CAKLPX010000001">
    <property type="protein sequence ID" value="CAH0991222.1"/>
    <property type="molecule type" value="Genomic_DNA"/>
</dbReference>
<dbReference type="Gene3D" id="1.10.10.1320">
    <property type="entry name" value="Anti-sigma factor, zinc-finger domain"/>
    <property type="match status" value="1"/>
</dbReference>
<dbReference type="InterPro" id="IPR041916">
    <property type="entry name" value="Anti_sigma_zinc_sf"/>
</dbReference>
<protein>
    <submittedName>
        <fullName evidence="2">Anti-sigma-E factor ChrR</fullName>
    </submittedName>
</protein>
<sequence length="236" mass="25522">MMTSNTAVKYHPSDDQLIDFSAGSLPMSRALTISAHIDQCAVCQQNINKLQLLGSIQLETIASQPVADTVKASVLAKISAAKQHPTPRPKPAAEQAPKRVGGLTIPRCLSRWVPDDYQSIKWTKITSSVFLSELCTDGNGAKASLVKVKAGGSMAHHGHSGEEVTVILQGSFSDQDGSYNPGDFIFRKSGDKHQPVATHDQDCICLIVLDGPVQFTGFFTRLLNPFLRLTHPVPSF</sequence>
<gene>
    <name evidence="2" type="primary">chrR</name>
    <name evidence="2" type="ORF">SIN8267_01324</name>
</gene>
<dbReference type="Pfam" id="PF12973">
    <property type="entry name" value="Cupin_7"/>
    <property type="match status" value="1"/>
</dbReference>
<name>A0ABN8EK62_9GAMM</name>
<proteinExistence type="predicted"/>
<evidence type="ECO:0000313" key="2">
    <source>
        <dbReference type="EMBL" id="CAH0991222.1"/>
    </source>
</evidence>
<dbReference type="InterPro" id="IPR011051">
    <property type="entry name" value="RmlC_Cupin_sf"/>
</dbReference>